<dbReference type="InterPro" id="IPR005561">
    <property type="entry name" value="ANTAR"/>
</dbReference>
<dbReference type="SMART" id="SM01012">
    <property type="entry name" value="ANTAR"/>
    <property type="match status" value="1"/>
</dbReference>
<dbReference type="Gene3D" id="1.10.10.10">
    <property type="entry name" value="Winged helix-like DNA-binding domain superfamily/Winged helix DNA-binding domain"/>
    <property type="match status" value="1"/>
</dbReference>
<dbReference type="Pfam" id="PF03861">
    <property type="entry name" value="ANTAR"/>
    <property type="match status" value="1"/>
</dbReference>
<dbReference type="AlphaFoldDB" id="A0A9D1P9W2"/>
<protein>
    <submittedName>
        <fullName evidence="2">ANTAR domain-containing protein</fullName>
    </submittedName>
</protein>
<evidence type="ECO:0000313" key="3">
    <source>
        <dbReference type="Proteomes" id="UP000886884"/>
    </source>
</evidence>
<dbReference type="EMBL" id="DVOT01000262">
    <property type="protein sequence ID" value="HIV29238.1"/>
    <property type="molecule type" value="Genomic_DNA"/>
</dbReference>
<dbReference type="Proteomes" id="UP000886884">
    <property type="component" value="Unassembled WGS sequence"/>
</dbReference>
<dbReference type="InterPro" id="IPR011006">
    <property type="entry name" value="CheY-like_superfamily"/>
</dbReference>
<comment type="caution">
    <text evidence="2">The sequence shown here is derived from an EMBL/GenBank/DDBJ whole genome shotgun (WGS) entry which is preliminary data.</text>
</comment>
<organism evidence="2 3">
    <name type="scientific">Candidatus Ornithocaccomicrobium faecavium</name>
    <dbReference type="NCBI Taxonomy" id="2840890"/>
    <lineage>
        <taxon>Bacteria</taxon>
        <taxon>Bacillati</taxon>
        <taxon>Bacillota</taxon>
        <taxon>Clostridia</taxon>
        <taxon>Candidatus Ornithocaccomicrobium</taxon>
    </lineage>
</organism>
<proteinExistence type="predicted"/>
<reference evidence="2" key="2">
    <citation type="journal article" date="2021" name="PeerJ">
        <title>Extensive microbial diversity within the chicken gut microbiome revealed by metagenomics and culture.</title>
        <authorList>
            <person name="Gilroy R."/>
            <person name="Ravi A."/>
            <person name="Getino M."/>
            <person name="Pursley I."/>
            <person name="Horton D.L."/>
            <person name="Alikhan N.F."/>
            <person name="Baker D."/>
            <person name="Gharbi K."/>
            <person name="Hall N."/>
            <person name="Watson M."/>
            <person name="Adriaenssens E.M."/>
            <person name="Foster-Nyarko E."/>
            <person name="Jarju S."/>
            <person name="Secka A."/>
            <person name="Antonio M."/>
            <person name="Oren A."/>
            <person name="Chaudhuri R.R."/>
            <person name="La Ragione R."/>
            <person name="Hildebrand F."/>
            <person name="Pallen M.J."/>
        </authorList>
    </citation>
    <scope>NUCLEOTIDE SEQUENCE</scope>
    <source>
        <strain evidence="2">CHK183-6373</strain>
    </source>
</reference>
<dbReference type="SUPFAM" id="SSF52172">
    <property type="entry name" value="CheY-like"/>
    <property type="match status" value="1"/>
</dbReference>
<reference evidence="2" key="1">
    <citation type="submission" date="2020-10" db="EMBL/GenBank/DDBJ databases">
        <authorList>
            <person name="Gilroy R."/>
        </authorList>
    </citation>
    <scope>NUCLEOTIDE SEQUENCE</scope>
    <source>
        <strain evidence="2">CHK183-6373</strain>
    </source>
</reference>
<dbReference type="PROSITE" id="PS50921">
    <property type="entry name" value="ANTAR"/>
    <property type="match status" value="1"/>
</dbReference>
<evidence type="ECO:0000259" key="1">
    <source>
        <dbReference type="PROSITE" id="PS50921"/>
    </source>
</evidence>
<name>A0A9D1P9W2_9FIRM</name>
<gene>
    <name evidence="2" type="ORF">IAA64_14860</name>
</gene>
<accession>A0A9D1P9W2</accession>
<sequence length="174" mass="18908">MTNVIVAFATEEQCARCAAALEAGGIAVSWRCTSFSGVKRAFTLCGDGVLVSACRLPDGTVDDLAWDLGERAIVVAVGKAAQLENCEHPKLFRLRVPCSQGELASAVDMLMQLMRMRQPQRSEAEKQTVAKAKALLMDKFSLTEPEAHHYLQKNAMDRGLKLTDLAAKILQSNA</sequence>
<feature type="domain" description="ANTAR" evidence="1">
    <location>
        <begin position="109"/>
        <end position="170"/>
    </location>
</feature>
<evidence type="ECO:0000313" key="2">
    <source>
        <dbReference type="EMBL" id="HIV29238.1"/>
    </source>
</evidence>
<dbReference type="InterPro" id="IPR036388">
    <property type="entry name" value="WH-like_DNA-bd_sf"/>
</dbReference>
<dbReference type="GO" id="GO:0003723">
    <property type="term" value="F:RNA binding"/>
    <property type="evidence" value="ECO:0007669"/>
    <property type="project" value="InterPro"/>
</dbReference>